<sequence length="510" mass="57418">MAERKAVNKYYPPDWDPRKGSVNKRVGQHPLRDRARKLSQGILVIRFELPYNIWCGGCGIHVGMGVRYNAEKSKVGNYYSTPIYKFRMKCHLCDNYFEIQTDPKNHDYVILNGARRKEQRWDPVANGQIMPEDKATQKKLATDPMYKLEHGSDDHQKGKEQVSSLAELEEGRISMIDDYLLNRMARDKFRSEKKQLREAAEAEKAILDKASLDIDLVEESEEDKRLAGLLKYSVTTSFEDKQKQRRKSIEQRPIFGNSQKMSASASVSSSASSMLLQSISTSSTILSQPLPYQRHAKTKLSHRGELKQKLGWAIKASYKDPFKSESYKTQTVLSPNPAGKIQRQLGIKLKSSAQNEQPNQSQDSKKEDRSSSCSTDEQHSSPEKDDDCTRRLADSDGMLLHSNSFSDHGLQNVSQKNFANDNQRQNDSLSDPRLTCAVSSDHTESKLATDINAGLRTMDESCLDNRSKTPGNMASREESYSSVTPPPDTSNTGLQNLMCSYGSSDSDSSE</sequence>
<evidence type="ECO:0008006" key="6">
    <source>
        <dbReference type="Google" id="ProtNLM"/>
    </source>
</evidence>
<dbReference type="Proteomes" id="UP001283361">
    <property type="component" value="Unassembled WGS sequence"/>
</dbReference>
<feature type="region of interest" description="Disordered" evidence="3">
    <location>
        <begin position="241"/>
        <end position="261"/>
    </location>
</feature>
<dbReference type="Pfam" id="PF04502">
    <property type="entry name" value="Saf4_Yju2"/>
    <property type="match status" value="1"/>
</dbReference>
<dbReference type="GO" id="GO:0000398">
    <property type="term" value="P:mRNA splicing, via spliceosome"/>
    <property type="evidence" value="ECO:0007669"/>
    <property type="project" value="InterPro"/>
</dbReference>
<feature type="region of interest" description="Disordered" evidence="3">
    <location>
        <begin position="421"/>
        <end position="444"/>
    </location>
</feature>
<dbReference type="PANTHER" id="PTHR12111">
    <property type="entry name" value="SPLICING FACTOR YJU2"/>
    <property type="match status" value="1"/>
</dbReference>
<comment type="similarity">
    <text evidence="1">Belongs to the CWC16 family.</text>
</comment>
<feature type="region of interest" description="Disordered" evidence="3">
    <location>
        <begin position="458"/>
        <end position="510"/>
    </location>
</feature>
<evidence type="ECO:0000256" key="2">
    <source>
        <dbReference type="SAM" id="Coils"/>
    </source>
</evidence>
<dbReference type="AlphaFoldDB" id="A0AAE1A742"/>
<organism evidence="4 5">
    <name type="scientific">Elysia crispata</name>
    <name type="common">lettuce slug</name>
    <dbReference type="NCBI Taxonomy" id="231223"/>
    <lineage>
        <taxon>Eukaryota</taxon>
        <taxon>Metazoa</taxon>
        <taxon>Spiralia</taxon>
        <taxon>Lophotrochozoa</taxon>
        <taxon>Mollusca</taxon>
        <taxon>Gastropoda</taxon>
        <taxon>Heterobranchia</taxon>
        <taxon>Euthyneura</taxon>
        <taxon>Panpulmonata</taxon>
        <taxon>Sacoglossa</taxon>
        <taxon>Placobranchoidea</taxon>
        <taxon>Plakobranchidae</taxon>
        <taxon>Elysia</taxon>
    </lineage>
</organism>
<comment type="caution">
    <text evidence="4">The sequence shown here is derived from an EMBL/GenBank/DDBJ whole genome shotgun (WGS) entry which is preliminary data.</text>
</comment>
<proteinExistence type="inferred from homology"/>
<evidence type="ECO:0000256" key="1">
    <source>
        <dbReference type="ARBA" id="ARBA00005595"/>
    </source>
</evidence>
<keyword evidence="2" id="KW-0175">Coiled coil</keyword>
<feature type="compositionally biased region" description="Basic and acidic residues" evidence="3">
    <location>
        <begin position="458"/>
        <end position="467"/>
    </location>
</feature>
<feature type="compositionally biased region" description="Basic and acidic residues" evidence="3">
    <location>
        <begin position="241"/>
        <end position="250"/>
    </location>
</feature>
<dbReference type="InterPro" id="IPR007590">
    <property type="entry name" value="Saf4/Yju2"/>
</dbReference>
<dbReference type="GO" id="GO:0005684">
    <property type="term" value="C:U2-type spliceosomal complex"/>
    <property type="evidence" value="ECO:0007669"/>
    <property type="project" value="TreeGrafter"/>
</dbReference>
<evidence type="ECO:0000313" key="4">
    <source>
        <dbReference type="EMBL" id="KAK3782539.1"/>
    </source>
</evidence>
<keyword evidence="5" id="KW-1185">Reference proteome</keyword>
<evidence type="ECO:0000313" key="5">
    <source>
        <dbReference type="Proteomes" id="UP001283361"/>
    </source>
</evidence>
<evidence type="ECO:0000256" key="3">
    <source>
        <dbReference type="SAM" id="MobiDB-lite"/>
    </source>
</evidence>
<feature type="region of interest" description="Disordered" evidence="3">
    <location>
        <begin position="351"/>
        <end position="390"/>
    </location>
</feature>
<protein>
    <recommendedName>
        <fullName evidence="6">Coiled-coil domain-containing protein 130</fullName>
    </recommendedName>
</protein>
<feature type="compositionally biased region" description="Basic and acidic residues" evidence="3">
    <location>
        <begin position="363"/>
        <end position="390"/>
    </location>
</feature>
<accession>A0AAE1A742</accession>
<reference evidence="4" key="1">
    <citation type="journal article" date="2023" name="G3 (Bethesda)">
        <title>A reference genome for the long-term kleptoplast-retaining sea slug Elysia crispata morphotype clarki.</title>
        <authorList>
            <person name="Eastman K.E."/>
            <person name="Pendleton A.L."/>
            <person name="Shaikh M.A."/>
            <person name="Suttiyut T."/>
            <person name="Ogas R."/>
            <person name="Tomko P."/>
            <person name="Gavelis G."/>
            <person name="Widhalm J.R."/>
            <person name="Wisecaver J.H."/>
        </authorList>
    </citation>
    <scope>NUCLEOTIDE SEQUENCE</scope>
    <source>
        <strain evidence="4">ECLA1</strain>
    </source>
</reference>
<feature type="compositionally biased region" description="Polar residues" evidence="3">
    <location>
        <begin position="489"/>
        <end position="502"/>
    </location>
</feature>
<feature type="compositionally biased region" description="Polar residues" evidence="3">
    <location>
        <begin position="351"/>
        <end position="362"/>
    </location>
</feature>
<feature type="coiled-coil region" evidence="2">
    <location>
        <begin position="186"/>
        <end position="213"/>
    </location>
</feature>
<gene>
    <name evidence="4" type="ORF">RRG08_061769</name>
</gene>
<name>A0AAE1A742_9GAST</name>
<dbReference type="GO" id="GO:0071014">
    <property type="term" value="C:post-mRNA release spliceosomal complex"/>
    <property type="evidence" value="ECO:0007669"/>
    <property type="project" value="TreeGrafter"/>
</dbReference>
<dbReference type="EMBL" id="JAWDGP010002498">
    <property type="protein sequence ID" value="KAK3782539.1"/>
    <property type="molecule type" value="Genomic_DNA"/>
</dbReference>
<dbReference type="PANTHER" id="PTHR12111:SF2">
    <property type="entry name" value="SPLICING FACTOR YJU2B-RELATED"/>
    <property type="match status" value="1"/>
</dbReference>